<name>A0A177YBF3_9NOCA</name>
<dbReference type="InterPro" id="IPR021408">
    <property type="entry name" value="DUF3046"/>
</dbReference>
<accession>A0A177YBF3</accession>
<evidence type="ECO:0008006" key="3">
    <source>
        <dbReference type="Google" id="ProtNLM"/>
    </source>
</evidence>
<organism evidence="1 2">
    <name type="scientific">Rhodococcoides kyotonense</name>
    <dbReference type="NCBI Taxonomy" id="398843"/>
    <lineage>
        <taxon>Bacteria</taxon>
        <taxon>Bacillati</taxon>
        <taxon>Actinomycetota</taxon>
        <taxon>Actinomycetes</taxon>
        <taxon>Mycobacteriales</taxon>
        <taxon>Nocardiaceae</taxon>
        <taxon>Rhodococcoides</taxon>
    </lineage>
</organism>
<dbReference type="Pfam" id="PF11248">
    <property type="entry name" value="DUF3046"/>
    <property type="match status" value="1"/>
</dbReference>
<proteinExistence type="predicted"/>
<comment type="caution">
    <text evidence="1">The sequence shown here is derived from an EMBL/GenBank/DDBJ whole genome shotgun (WGS) entry which is preliminary data.</text>
</comment>
<dbReference type="AlphaFoldDB" id="A0A177YBF3"/>
<protein>
    <recommendedName>
        <fullName evidence="3">Signal transduction histidine kinase</fullName>
    </recommendedName>
</protein>
<dbReference type="RefSeq" id="WP_068428893.1">
    <property type="nucleotide sequence ID" value="NZ_LVHI01000023.1"/>
</dbReference>
<gene>
    <name evidence="1" type="ORF">A3K89_08715</name>
</gene>
<dbReference type="Proteomes" id="UP000077519">
    <property type="component" value="Unassembled WGS sequence"/>
</dbReference>
<sequence length="64" mass="7292">MRLTEFRELLTEEFGQVRGDSMLVDHVIQSLGGQTGAEAIEAGVDPRDVWRALCSEFDVPRDRW</sequence>
<evidence type="ECO:0000313" key="1">
    <source>
        <dbReference type="EMBL" id="OAK52837.1"/>
    </source>
</evidence>
<evidence type="ECO:0000313" key="2">
    <source>
        <dbReference type="Proteomes" id="UP000077519"/>
    </source>
</evidence>
<reference evidence="1 2" key="1">
    <citation type="submission" date="2016-03" db="EMBL/GenBank/DDBJ databases">
        <title>Genome sequence of Rhodococcus kyotonensis KB10.</title>
        <authorList>
            <person name="Jeong H."/>
            <person name="Hong C.E."/>
            <person name="Jo S.H."/>
            <person name="Park J.M."/>
        </authorList>
    </citation>
    <scope>NUCLEOTIDE SEQUENCE [LARGE SCALE GENOMIC DNA]</scope>
    <source>
        <strain evidence="1 2">KB10</strain>
    </source>
</reference>
<dbReference type="EMBL" id="LVHI01000023">
    <property type="protein sequence ID" value="OAK52837.1"/>
    <property type="molecule type" value="Genomic_DNA"/>
</dbReference>
<keyword evidence="2" id="KW-1185">Reference proteome</keyword>